<sequence length="412" mass="42820">MVTHTVSGNAVGYGYLALAVMASVLGGGATALQLAGLAPHTALWVGLEQSHAALMLLFVVVPALVCAFGTLWLPAALGRTGLVLPRLNGMALVAMCAAAVFLVASSWLYLATALWCGATLLAVMAILATVFDSRADMQERAAFSPFVWGEMLASAVLLFTVPVLAAVATRGALNGTSFSRTLLDGFAQPVALVTLLVGFGIVFETAAQSVRFSKRAVVTLMGLAAAVCSVVWVKGVFAAGVAGMVQPSLLSTSGSLVLSAATLASVLLAVVWMAGAWRSHIALRVPMLWALGFLVVVSTGWVSQFVQAEGLHSALQFGTLFAVFCGLYLWRGEVCDRWYPKSFAVAQFVSMSAATVLAVPGLPMLCQVASGALFVLSGVCFLVAMGLSLSRNTSMQAAQRQGHTARAQVVSL</sequence>
<feature type="transmembrane region" description="Helical" evidence="2">
    <location>
        <begin position="368"/>
        <end position="390"/>
    </location>
</feature>
<keyword evidence="1" id="KW-0679">Respiratory chain</keyword>
<evidence type="ECO:0000313" key="7">
    <source>
        <dbReference type="Proteomes" id="UP000270034"/>
    </source>
</evidence>
<organism evidence="4 7">
    <name type="scientific">Acetobacter orientalis</name>
    <dbReference type="NCBI Taxonomy" id="146474"/>
    <lineage>
        <taxon>Bacteria</taxon>
        <taxon>Pseudomonadati</taxon>
        <taxon>Pseudomonadota</taxon>
        <taxon>Alphaproteobacteria</taxon>
        <taxon>Acetobacterales</taxon>
        <taxon>Acetobacteraceae</taxon>
        <taxon>Acetobacter</taxon>
    </lineage>
</organism>
<dbReference type="Gene3D" id="1.20.210.10">
    <property type="entry name" value="Cytochrome c oxidase-like, subunit I domain"/>
    <property type="match status" value="1"/>
</dbReference>
<keyword evidence="1" id="KW-0249">Electron transport</keyword>
<protein>
    <submittedName>
        <fullName evidence="4">Cytochrome c oxidase subunit 1</fullName>
    </submittedName>
</protein>
<feature type="transmembrane region" description="Helical" evidence="2">
    <location>
        <begin position="12"/>
        <end position="32"/>
    </location>
</feature>
<dbReference type="InterPro" id="IPR023616">
    <property type="entry name" value="Cyt_c_oxase-like_su1_dom"/>
</dbReference>
<proteinExistence type="predicted"/>
<dbReference type="PROSITE" id="PS50855">
    <property type="entry name" value="COX1"/>
    <property type="match status" value="1"/>
</dbReference>
<feature type="domain" description="Cytochrome oxidase subunit I profile" evidence="3">
    <location>
        <begin position="1"/>
        <end position="323"/>
    </location>
</feature>
<evidence type="ECO:0000313" key="4">
    <source>
        <dbReference type="EMBL" id="BBC79103.1"/>
    </source>
</evidence>
<feature type="transmembrane region" description="Helical" evidence="2">
    <location>
        <begin position="215"/>
        <end position="233"/>
    </location>
</feature>
<feature type="transmembrane region" description="Helical" evidence="2">
    <location>
        <begin position="281"/>
        <end position="302"/>
    </location>
</feature>
<dbReference type="GO" id="GO:0004129">
    <property type="term" value="F:cytochrome-c oxidase activity"/>
    <property type="evidence" value="ECO:0007669"/>
    <property type="project" value="InterPro"/>
</dbReference>
<evidence type="ECO:0000256" key="1">
    <source>
        <dbReference type="ARBA" id="ARBA00022660"/>
    </source>
</evidence>
<dbReference type="GeneID" id="76203324"/>
<keyword evidence="6" id="KW-1185">Reference proteome</keyword>
<keyword evidence="2" id="KW-0472">Membrane</keyword>
<dbReference type="EMBL" id="BAMX01000006">
    <property type="protein sequence ID" value="GAN65178.1"/>
    <property type="molecule type" value="Genomic_DNA"/>
</dbReference>
<evidence type="ECO:0000256" key="2">
    <source>
        <dbReference type="SAM" id="Phobius"/>
    </source>
</evidence>
<dbReference type="GO" id="GO:0009060">
    <property type="term" value="P:aerobic respiration"/>
    <property type="evidence" value="ECO:0007669"/>
    <property type="project" value="InterPro"/>
</dbReference>
<dbReference type="InterPro" id="IPR036927">
    <property type="entry name" value="Cyt_c_oxase-like_su1_sf"/>
</dbReference>
<feature type="transmembrane region" description="Helical" evidence="2">
    <location>
        <begin position="342"/>
        <end position="362"/>
    </location>
</feature>
<dbReference type="PRINTS" id="PR01165">
    <property type="entry name" value="CYCOXIDASEI"/>
</dbReference>
<name>A0A2Z5ZES7_9PROT</name>
<feature type="transmembrane region" description="Helical" evidence="2">
    <location>
        <begin position="152"/>
        <end position="173"/>
    </location>
</feature>
<keyword evidence="2" id="KW-0812">Transmembrane</keyword>
<keyword evidence="1" id="KW-0813">Transport</keyword>
<feature type="transmembrane region" description="Helical" evidence="2">
    <location>
        <begin position="110"/>
        <end position="131"/>
    </location>
</feature>
<feature type="transmembrane region" description="Helical" evidence="2">
    <location>
        <begin position="314"/>
        <end position="330"/>
    </location>
</feature>
<gene>
    <name evidence="5" type="ORF">Abor_006_132</name>
    <name evidence="4" type="ORF">AcetOrient_orf01094</name>
</gene>
<feature type="transmembrane region" description="Helical" evidence="2">
    <location>
        <begin position="52"/>
        <end position="75"/>
    </location>
</feature>
<reference evidence="5 6" key="1">
    <citation type="submission" date="2012-11" db="EMBL/GenBank/DDBJ databases">
        <title>Whole genome sequence of Acetobacter orientalis 21F-2.</title>
        <authorList>
            <person name="Azuma Y."/>
            <person name="Higashiura N."/>
            <person name="Hirakawa H."/>
            <person name="Matsushita K."/>
        </authorList>
    </citation>
    <scope>NUCLEOTIDE SEQUENCE [LARGE SCALE GENOMIC DNA]</scope>
    <source>
        <strain evidence="5 6">21F-2</strain>
    </source>
</reference>
<accession>A0A0D6NHV7</accession>
<feature type="transmembrane region" description="Helical" evidence="2">
    <location>
        <begin position="253"/>
        <end position="274"/>
    </location>
</feature>
<dbReference type="Proteomes" id="UP000032670">
    <property type="component" value="Unassembled WGS sequence"/>
</dbReference>
<accession>A0A2Z5ZES7</accession>
<feature type="transmembrane region" description="Helical" evidence="2">
    <location>
        <begin position="87"/>
        <end position="104"/>
    </location>
</feature>
<dbReference type="AlphaFoldDB" id="A0A2Z5ZES7"/>
<dbReference type="GO" id="GO:0020037">
    <property type="term" value="F:heme binding"/>
    <property type="evidence" value="ECO:0007669"/>
    <property type="project" value="InterPro"/>
</dbReference>
<keyword evidence="2" id="KW-1133">Transmembrane helix</keyword>
<dbReference type="InterPro" id="IPR000883">
    <property type="entry name" value="Cyt_C_Oxase_1"/>
</dbReference>
<dbReference type="KEGG" id="aot:AcetOri_orf01094"/>
<evidence type="ECO:0000259" key="3">
    <source>
        <dbReference type="PROSITE" id="PS50855"/>
    </source>
</evidence>
<evidence type="ECO:0000313" key="5">
    <source>
        <dbReference type="EMBL" id="GAN65178.1"/>
    </source>
</evidence>
<dbReference type="GO" id="GO:0016020">
    <property type="term" value="C:membrane"/>
    <property type="evidence" value="ECO:0007669"/>
    <property type="project" value="InterPro"/>
</dbReference>
<dbReference type="SUPFAM" id="SSF81442">
    <property type="entry name" value="Cytochrome c oxidase subunit I-like"/>
    <property type="match status" value="1"/>
</dbReference>
<reference evidence="4 7" key="2">
    <citation type="submission" date="2018-02" db="EMBL/GenBank/DDBJ databases">
        <title>Acetobacter orientalis genome.</title>
        <authorList>
            <person name="Nakashima N."/>
            <person name="Tamura T."/>
        </authorList>
    </citation>
    <scope>NUCLEOTIDE SEQUENCE [LARGE SCALE GENOMIC DNA]</scope>
    <source>
        <strain evidence="4 7">FAN1</strain>
    </source>
</reference>
<dbReference type="STRING" id="1231341.Abor_006_132"/>
<evidence type="ECO:0000313" key="6">
    <source>
        <dbReference type="Proteomes" id="UP000032670"/>
    </source>
</evidence>
<dbReference type="EMBL" id="AP018515">
    <property type="protein sequence ID" value="BBC79103.1"/>
    <property type="molecule type" value="Genomic_DNA"/>
</dbReference>
<feature type="transmembrane region" description="Helical" evidence="2">
    <location>
        <begin position="185"/>
        <end position="203"/>
    </location>
</feature>
<dbReference type="Proteomes" id="UP000270034">
    <property type="component" value="Chromosome"/>
</dbReference>
<dbReference type="RefSeq" id="WP_048840223.1">
    <property type="nucleotide sequence ID" value="NZ_BAMX01000006.1"/>
</dbReference>